<dbReference type="AlphaFoldDB" id="I2C4R1"/>
<proteinExistence type="predicted"/>
<accession>I2C4R1</accession>
<reference evidence="1 2" key="1">
    <citation type="journal article" date="2012" name="J. Biotechnol.">
        <title>Genome sequence of the plant growth promoting strain Bacillus amyloliquefaciens subsp. plantarum B9601-Y2 and expression of mersacidin and other secondary metabolites.</title>
        <authorList>
            <person name="He P."/>
            <person name="Hao K."/>
            <person name="Blom J."/>
            <person name="Ruckert C."/>
            <person name="Vater J."/>
            <person name="Mao Z."/>
            <person name="Wu Y."/>
            <person name="Hou M."/>
            <person name="He P."/>
            <person name="He Y."/>
            <person name="Borriss R."/>
        </authorList>
    </citation>
    <scope>NUCLEOTIDE SEQUENCE [LARGE SCALE GENOMIC DNA]</scope>
    <source>
        <strain evidence="1">Y2</strain>
    </source>
</reference>
<dbReference type="PATRIC" id="fig|1126211.3.peg.1557"/>
<gene>
    <name evidence="1" type="ORF">MUS_1635</name>
</gene>
<evidence type="ECO:0000313" key="2">
    <source>
        <dbReference type="Proteomes" id="UP000002878"/>
    </source>
</evidence>
<dbReference type="KEGG" id="bqy:MUS_1635"/>
<dbReference type="EMBL" id="CP003332">
    <property type="protein sequence ID" value="AFJ61635.1"/>
    <property type="molecule type" value="Genomic_DNA"/>
</dbReference>
<organism evidence="1 2">
    <name type="scientific">Bacillus amyloliquefaciens (strain Y2)</name>
    <name type="common">Bacillus amyloliquefaciens subsp. plantarum (strain B9601-Y2)</name>
    <dbReference type="NCBI Taxonomy" id="1155777"/>
    <lineage>
        <taxon>Bacteria</taxon>
        <taxon>Bacillati</taxon>
        <taxon>Bacillota</taxon>
        <taxon>Bacilli</taxon>
        <taxon>Bacillales</taxon>
        <taxon>Bacillaceae</taxon>
        <taxon>Bacillus</taxon>
        <taxon>Bacillus amyloliquefaciens group</taxon>
    </lineage>
</organism>
<protein>
    <submittedName>
        <fullName evidence="1">Uncharacterized protein</fullName>
    </submittedName>
</protein>
<evidence type="ECO:0000313" key="1">
    <source>
        <dbReference type="EMBL" id="AFJ61635.1"/>
    </source>
</evidence>
<sequence length="52" mass="6230">MTTSKRRLDLLFNQAALLLYIDGILSKKSHILRNEEMKYFGWKQIYCLCISY</sequence>
<dbReference type="Proteomes" id="UP000002878">
    <property type="component" value="Chromosome"/>
</dbReference>
<dbReference type="HOGENOM" id="CLU_214168_0_0_9"/>
<name>I2C4R1_BACAY</name>